<dbReference type="Gene3D" id="3.20.20.80">
    <property type="entry name" value="Glycosidases"/>
    <property type="match status" value="1"/>
</dbReference>
<evidence type="ECO:0000256" key="3">
    <source>
        <dbReference type="ARBA" id="ARBA00023295"/>
    </source>
</evidence>
<gene>
    <name evidence="4" type="ORF">LWF01_13340</name>
</gene>
<dbReference type="InterPro" id="IPR002053">
    <property type="entry name" value="Glyco_hydro_25"/>
</dbReference>
<evidence type="ECO:0000256" key="2">
    <source>
        <dbReference type="ARBA" id="ARBA00022801"/>
    </source>
</evidence>
<dbReference type="PROSITE" id="PS51904">
    <property type="entry name" value="GLYCOSYL_HYDROL_F25_2"/>
    <property type="match status" value="1"/>
</dbReference>
<accession>A0ABY8QQ27</accession>
<sequence>MTRRARRALLVTAAGLVLLLMAASLWWYAIVPNTRPGLRPGEAYAIDVSHHQGKIDWARVHGDGVRYAYIKATEGNDHLDSEFSRNWTASAGHGVSRGAYHFFTLCSPGEEQAVNFLKAAPPEAGALPPAVDLELIGACQTRPSQRDVSRELAAFTSRVEAEWGRELLVYARHSWLQQYTIEPLSENRRWVTNFFIRPFHDDWTVWQVHYFAYVDGARGKVDLDVVRPADLKG</sequence>
<organism evidence="4 5">
    <name type="scientific">Saxibacter everestensis</name>
    <dbReference type="NCBI Taxonomy" id="2909229"/>
    <lineage>
        <taxon>Bacteria</taxon>
        <taxon>Bacillati</taxon>
        <taxon>Actinomycetota</taxon>
        <taxon>Actinomycetes</taxon>
        <taxon>Micrococcales</taxon>
        <taxon>Brevibacteriaceae</taxon>
        <taxon>Saxibacter</taxon>
    </lineage>
</organism>
<dbReference type="SMART" id="SM00641">
    <property type="entry name" value="Glyco_25"/>
    <property type="match status" value="1"/>
</dbReference>
<dbReference type="EMBL" id="CP090958">
    <property type="protein sequence ID" value="WGW11078.1"/>
    <property type="molecule type" value="Genomic_DNA"/>
</dbReference>
<dbReference type="InterPro" id="IPR018077">
    <property type="entry name" value="Glyco_hydro_fam25_subgr"/>
</dbReference>
<keyword evidence="3" id="KW-0326">Glycosidase</keyword>
<keyword evidence="5" id="KW-1185">Reference proteome</keyword>
<evidence type="ECO:0000256" key="1">
    <source>
        <dbReference type="ARBA" id="ARBA00010646"/>
    </source>
</evidence>
<keyword evidence="2" id="KW-0378">Hydrolase</keyword>
<dbReference type="RefSeq" id="WP_349637861.1">
    <property type="nucleotide sequence ID" value="NZ_CP090958.1"/>
</dbReference>
<reference evidence="4 5" key="1">
    <citation type="submission" date="2023-05" db="EMBL/GenBank/DDBJ databases">
        <title>Lithophilousrod everest ZFBP1038 complete genpme.</title>
        <authorList>
            <person name="Tian M."/>
        </authorList>
    </citation>
    <scope>NUCLEOTIDE SEQUENCE [LARGE SCALE GENOMIC DNA]</scope>
    <source>
        <strain evidence="4 5">ZFBP1038</strain>
    </source>
</reference>
<dbReference type="PANTHER" id="PTHR34135:SF2">
    <property type="entry name" value="LYSOZYME"/>
    <property type="match status" value="1"/>
</dbReference>
<dbReference type="PANTHER" id="PTHR34135">
    <property type="entry name" value="LYSOZYME"/>
    <property type="match status" value="1"/>
</dbReference>
<dbReference type="Proteomes" id="UP001209083">
    <property type="component" value="Chromosome"/>
</dbReference>
<proteinExistence type="inferred from homology"/>
<comment type="similarity">
    <text evidence="1">Belongs to the glycosyl hydrolase 25 family.</text>
</comment>
<protein>
    <submittedName>
        <fullName evidence="4">GH25 family lysozyme</fullName>
    </submittedName>
</protein>
<dbReference type="InterPro" id="IPR017853">
    <property type="entry name" value="GH"/>
</dbReference>
<evidence type="ECO:0000313" key="4">
    <source>
        <dbReference type="EMBL" id="WGW11078.1"/>
    </source>
</evidence>
<name>A0ABY8QQ27_9MICO</name>
<dbReference type="Pfam" id="PF01183">
    <property type="entry name" value="Glyco_hydro_25"/>
    <property type="match status" value="1"/>
</dbReference>
<dbReference type="SUPFAM" id="SSF51445">
    <property type="entry name" value="(Trans)glycosidases"/>
    <property type="match status" value="1"/>
</dbReference>
<evidence type="ECO:0000313" key="5">
    <source>
        <dbReference type="Proteomes" id="UP001209083"/>
    </source>
</evidence>